<dbReference type="NCBIfam" id="NF001986">
    <property type="entry name" value="PRK00779.1"/>
    <property type="match status" value="1"/>
</dbReference>
<dbReference type="GO" id="GO:0004585">
    <property type="term" value="F:ornithine carbamoyltransferase activity"/>
    <property type="evidence" value="ECO:0007669"/>
    <property type="project" value="UniProtKB-UniRule"/>
</dbReference>
<keyword evidence="8" id="KW-1185">Reference proteome</keyword>
<evidence type="ECO:0000259" key="6">
    <source>
        <dbReference type="Pfam" id="PF02729"/>
    </source>
</evidence>
<dbReference type="OrthoDB" id="4696at2157"/>
<dbReference type="PRINTS" id="PR00100">
    <property type="entry name" value="AOTCASE"/>
</dbReference>
<sequence>MRLSYLRGRDFLTLTSFKPSEFKALLERSFDHKKGLVKGKPLSGKHVAAIFEKPSTRTRVSMTVAVESLGGNFINLSEEAMQISRGESLKDTALVLSRYVDAIAARVKKHETLEELARWASVPVINMLSDKYHPLQALADVMTIVEEFGQRKVLVVFLGDGATNTALSLMHASALMGYDFRVGAPSKYQPPTEEVEVSRKIAEKTGGSIEIFEDPEKAIKDANVVYTDTWVSMGVTDVEERMRAFRKYQVNSDIMRLASKDAIVLHCQPWFIGQEITEEVAYGERSRAFDQAENRLHTAKAVLEALIT</sequence>
<dbReference type="PANTHER" id="PTHR45753">
    <property type="entry name" value="ORNITHINE CARBAMOYLTRANSFERASE, MITOCHONDRIAL"/>
    <property type="match status" value="1"/>
</dbReference>
<reference evidence="7 8" key="1">
    <citation type="submission" date="2018-10" db="EMBL/GenBank/DDBJ databases">
        <title>Co-occurring genomic capacity for anaerobic methane metabolism and dissimilatory sulfite reduction discovered in the Korarchaeota.</title>
        <authorList>
            <person name="Mckay L.J."/>
            <person name="Dlakic M."/>
            <person name="Fields M.W."/>
            <person name="Delmont T.O."/>
            <person name="Eren A.M."/>
            <person name="Jay Z.J."/>
            <person name="Klingelsmith K.B."/>
            <person name="Rusch D.B."/>
            <person name="Inskeep W.P."/>
        </authorList>
    </citation>
    <scope>NUCLEOTIDE SEQUENCE [LARGE SCALE GENOMIC DNA]</scope>
    <source>
        <strain evidence="7 8">MDKW</strain>
    </source>
</reference>
<dbReference type="NCBIfam" id="TIGR00658">
    <property type="entry name" value="orni_carb_tr"/>
    <property type="match status" value="1"/>
</dbReference>
<name>A0A3R9X4F2_9CREN</name>
<organism evidence="7 8">
    <name type="scientific">Candidatus Methanodesulfokora washburnensis</name>
    <dbReference type="NCBI Taxonomy" id="2478471"/>
    <lineage>
        <taxon>Archaea</taxon>
        <taxon>Thermoproteota</taxon>
        <taxon>Candidatus Korarchaeia</taxon>
        <taxon>Candidatus Korarchaeia incertae sedis</taxon>
        <taxon>Candidatus Methanodesulfokora</taxon>
    </lineage>
</organism>
<evidence type="ECO:0000313" key="7">
    <source>
        <dbReference type="EMBL" id="RSN75072.1"/>
    </source>
</evidence>
<dbReference type="EC" id="2.1.3.3" evidence="3"/>
<accession>A0A3R9X4F2</accession>
<proteinExistence type="inferred from homology"/>
<dbReference type="InterPro" id="IPR002292">
    <property type="entry name" value="Orn/put_carbamltrans"/>
</dbReference>
<dbReference type="GO" id="GO:0016597">
    <property type="term" value="F:amino acid binding"/>
    <property type="evidence" value="ECO:0007669"/>
    <property type="project" value="InterPro"/>
</dbReference>
<dbReference type="EMBL" id="RCOS01000080">
    <property type="protein sequence ID" value="RSN75072.1"/>
    <property type="molecule type" value="Genomic_DNA"/>
</dbReference>
<dbReference type="PROSITE" id="PS00097">
    <property type="entry name" value="CARBAMOYLTRANSFERASE"/>
    <property type="match status" value="1"/>
</dbReference>
<dbReference type="AlphaFoldDB" id="A0A3R9X4F2"/>
<dbReference type="PRINTS" id="PR00102">
    <property type="entry name" value="OTCASE"/>
</dbReference>
<dbReference type="InterPro" id="IPR006131">
    <property type="entry name" value="Asp_carbamoyltransf_Asp/Orn-bd"/>
</dbReference>
<keyword evidence="1 4" id="KW-0808">Transferase</keyword>
<evidence type="ECO:0000256" key="1">
    <source>
        <dbReference type="ARBA" id="ARBA00022679"/>
    </source>
</evidence>
<dbReference type="InterPro" id="IPR006130">
    <property type="entry name" value="Asp/Orn_carbamoylTrfase"/>
</dbReference>
<comment type="catalytic activity">
    <reaction evidence="2">
        <text>carbamoyl phosphate + L-ornithine = L-citrulline + phosphate + H(+)</text>
        <dbReference type="Rhea" id="RHEA:19513"/>
        <dbReference type="ChEBI" id="CHEBI:15378"/>
        <dbReference type="ChEBI" id="CHEBI:43474"/>
        <dbReference type="ChEBI" id="CHEBI:46911"/>
        <dbReference type="ChEBI" id="CHEBI:57743"/>
        <dbReference type="ChEBI" id="CHEBI:58228"/>
        <dbReference type="EC" id="2.1.3.3"/>
    </reaction>
</comment>
<dbReference type="SUPFAM" id="SSF53671">
    <property type="entry name" value="Aspartate/ornithine carbamoyltransferase"/>
    <property type="match status" value="1"/>
</dbReference>
<gene>
    <name evidence="7" type="primary">argF</name>
    <name evidence="7" type="ORF">D6D85_06890</name>
</gene>
<evidence type="ECO:0000256" key="3">
    <source>
        <dbReference type="NCBIfam" id="TIGR00658"/>
    </source>
</evidence>
<dbReference type="PANTHER" id="PTHR45753:SF3">
    <property type="entry name" value="ORNITHINE TRANSCARBAMYLASE, MITOCHONDRIAL"/>
    <property type="match status" value="1"/>
</dbReference>
<dbReference type="InterPro" id="IPR036901">
    <property type="entry name" value="Asp/Orn_carbamoylTrfase_sf"/>
</dbReference>
<dbReference type="GO" id="GO:0019240">
    <property type="term" value="P:citrulline biosynthetic process"/>
    <property type="evidence" value="ECO:0007669"/>
    <property type="project" value="TreeGrafter"/>
</dbReference>
<feature type="domain" description="Aspartate/ornithine carbamoyltransferase carbamoyl-P binding" evidence="6">
    <location>
        <begin position="9"/>
        <end position="146"/>
    </location>
</feature>
<dbReference type="Pfam" id="PF00185">
    <property type="entry name" value="OTCace"/>
    <property type="match status" value="1"/>
</dbReference>
<evidence type="ECO:0000256" key="2">
    <source>
        <dbReference type="ARBA" id="ARBA00048772"/>
    </source>
</evidence>
<protein>
    <recommendedName>
        <fullName evidence="3">Ornithine carbamoyltransferase</fullName>
        <ecNumber evidence="3">2.1.3.3</ecNumber>
    </recommendedName>
</protein>
<dbReference type="FunFam" id="3.40.50.1370:FF:000008">
    <property type="entry name" value="Ornithine carbamoyltransferase"/>
    <property type="match status" value="1"/>
</dbReference>
<dbReference type="InterPro" id="IPR006132">
    <property type="entry name" value="Asp/Orn_carbamoyltranf_P-bd"/>
</dbReference>
<dbReference type="RefSeq" id="WP_125671285.1">
    <property type="nucleotide sequence ID" value="NZ_RCOS01000080.1"/>
</dbReference>
<dbReference type="GO" id="GO:0042450">
    <property type="term" value="P:L-arginine biosynthetic process via ornithine"/>
    <property type="evidence" value="ECO:0007669"/>
    <property type="project" value="UniProtKB-UniRule"/>
</dbReference>
<evidence type="ECO:0000313" key="8">
    <source>
        <dbReference type="Proteomes" id="UP000277582"/>
    </source>
</evidence>
<comment type="similarity">
    <text evidence="4">Belongs to the aspartate/ornithine carbamoyltransferase superfamily.</text>
</comment>
<feature type="domain" description="Aspartate/ornithine carbamoyltransferase Asp/Orn-binding" evidence="5">
    <location>
        <begin position="154"/>
        <end position="305"/>
    </location>
</feature>
<evidence type="ECO:0000259" key="5">
    <source>
        <dbReference type="Pfam" id="PF00185"/>
    </source>
</evidence>
<evidence type="ECO:0000256" key="4">
    <source>
        <dbReference type="RuleBase" id="RU003634"/>
    </source>
</evidence>
<dbReference type="Gene3D" id="3.40.50.1370">
    <property type="entry name" value="Aspartate/ornithine carbamoyltransferase"/>
    <property type="match status" value="2"/>
</dbReference>
<comment type="caution">
    <text evidence="7">The sequence shown here is derived from an EMBL/GenBank/DDBJ whole genome shotgun (WGS) entry which is preliminary data.</text>
</comment>
<dbReference type="Proteomes" id="UP000277582">
    <property type="component" value="Unassembled WGS sequence"/>
</dbReference>
<dbReference type="Pfam" id="PF02729">
    <property type="entry name" value="OTCace_N"/>
    <property type="match status" value="1"/>
</dbReference>